<sequence length="96" mass="10846">MGATMPNRASFRANLEESTLIPRLNNLLDELCGTCVFSKIELQSGYPACRKAMNGRLPLRPSLLVMPFVLMNAPSTFMRLKPHFEKSHWMMCGCLL</sequence>
<dbReference type="SUPFAM" id="SSF56672">
    <property type="entry name" value="DNA/RNA polymerases"/>
    <property type="match status" value="1"/>
</dbReference>
<comment type="caution">
    <text evidence="1">The sequence shown here is derived from an EMBL/GenBank/DDBJ whole genome shotgun (WGS) entry which is preliminary data.</text>
</comment>
<dbReference type="InterPro" id="IPR043128">
    <property type="entry name" value="Rev_trsase/Diguanyl_cyclase"/>
</dbReference>
<reference evidence="1" key="1">
    <citation type="submission" date="2018-05" db="EMBL/GenBank/DDBJ databases">
        <title>Draft genome of Mucuna pruriens seed.</title>
        <authorList>
            <person name="Nnadi N.E."/>
            <person name="Vos R."/>
            <person name="Hasami M.H."/>
            <person name="Devisetty U.K."/>
            <person name="Aguiy J.C."/>
        </authorList>
    </citation>
    <scope>NUCLEOTIDE SEQUENCE [LARGE SCALE GENOMIC DNA]</scope>
    <source>
        <strain evidence="1">JCA_2017</strain>
    </source>
</reference>
<protein>
    <submittedName>
        <fullName evidence="1">Uncharacterized protein</fullName>
    </submittedName>
</protein>
<dbReference type="AlphaFoldDB" id="A0A371HES2"/>
<dbReference type="Proteomes" id="UP000257109">
    <property type="component" value="Unassembled WGS sequence"/>
</dbReference>
<dbReference type="Gene3D" id="3.30.70.270">
    <property type="match status" value="1"/>
</dbReference>
<gene>
    <name evidence="1" type="ORF">CR513_15428</name>
</gene>
<keyword evidence="2" id="KW-1185">Reference proteome</keyword>
<feature type="non-terminal residue" evidence="1">
    <location>
        <position position="1"/>
    </location>
</feature>
<name>A0A371HES2_MUCPR</name>
<accession>A0A371HES2</accession>
<dbReference type="EMBL" id="QJKJ01002798">
    <property type="protein sequence ID" value="RDY01275.1"/>
    <property type="molecule type" value="Genomic_DNA"/>
</dbReference>
<organism evidence="1 2">
    <name type="scientific">Mucuna pruriens</name>
    <name type="common">Velvet bean</name>
    <name type="synonym">Dolichos pruriens</name>
    <dbReference type="NCBI Taxonomy" id="157652"/>
    <lineage>
        <taxon>Eukaryota</taxon>
        <taxon>Viridiplantae</taxon>
        <taxon>Streptophyta</taxon>
        <taxon>Embryophyta</taxon>
        <taxon>Tracheophyta</taxon>
        <taxon>Spermatophyta</taxon>
        <taxon>Magnoliopsida</taxon>
        <taxon>eudicotyledons</taxon>
        <taxon>Gunneridae</taxon>
        <taxon>Pentapetalae</taxon>
        <taxon>rosids</taxon>
        <taxon>fabids</taxon>
        <taxon>Fabales</taxon>
        <taxon>Fabaceae</taxon>
        <taxon>Papilionoideae</taxon>
        <taxon>50 kb inversion clade</taxon>
        <taxon>NPAAA clade</taxon>
        <taxon>indigoferoid/millettioid clade</taxon>
        <taxon>Phaseoleae</taxon>
        <taxon>Mucuna</taxon>
    </lineage>
</organism>
<dbReference type="OrthoDB" id="7756796at2759"/>
<proteinExistence type="predicted"/>
<dbReference type="InterPro" id="IPR043502">
    <property type="entry name" value="DNA/RNA_pol_sf"/>
</dbReference>
<evidence type="ECO:0000313" key="2">
    <source>
        <dbReference type="Proteomes" id="UP000257109"/>
    </source>
</evidence>
<evidence type="ECO:0000313" key="1">
    <source>
        <dbReference type="EMBL" id="RDY01275.1"/>
    </source>
</evidence>